<proteinExistence type="inferred from homology"/>
<dbReference type="InterPro" id="IPR000418">
    <property type="entry name" value="Ets_dom"/>
</dbReference>
<comment type="subcellular location">
    <subcellularLocation>
        <location evidence="3">Nucleus</location>
    </subcellularLocation>
</comment>
<evidence type="ECO:0000313" key="6">
    <source>
        <dbReference type="WBParaSite" id="Csp11.Scaffold506.g2429.t1"/>
    </source>
</evidence>
<protein>
    <submittedName>
        <fullName evidence="6">ETS domain-containing protein</fullName>
    </submittedName>
</protein>
<dbReference type="PANTHER" id="PTHR11849">
    <property type="entry name" value="ETS"/>
    <property type="match status" value="1"/>
</dbReference>
<accession>A0A1I7T4W5</accession>
<dbReference type="PRINTS" id="PR00454">
    <property type="entry name" value="ETSDOMAIN"/>
</dbReference>
<evidence type="ECO:0000256" key="1">
    <source>
        <dbReference type="ARBA" id="ARBA00005562"/>
    </source>
</evidence>
<dbReference type="SMART" id="SM00413">
    <property type="entry name" value="ETS"/>
    <property type="match status" value="1"/>
</dbReference>
<sequence length="137" mass="15413">MSTPKRTSPNGKQRLLSFLRGLLDDPTHSNIIIWTNQTEQEFQLLKPHKVAELWGSATGNPQMNYDKMSRGLRYFYTNNTLKKMPGKNSGYQFLDGNVTSMDVKLLNFAGINTSPVNNFNVSSFIGANNRFFVTSSG</sequence>
<dbReference type="GO" id="GO:0043565">
    <property type="term" value="F:sequence-specific DNA binding"/>
    <property type="evidence" value="ECO:0007669"/>
    <property type="project" value="InterPro"/>
</dbReference>
<dbReference type="InterPro" id="IPR036390">
    <property type="entry name" value="WH_DNA-bd_sf"/>
</dbReference>
<feature type="domain" description="ETS" evidence="4">
    <location>
        <begin position="13"/>
        <end position="94"/>
    </location>
</feature>
<dbReference type="GO" id="GO:0000981">
    <property type="term" value="F:DNA-binding transcription factor activity, RNA polymerase II-specific"/>
    <property type="evidence" value="ECO:0007669"/>
    <property type="project" value="TreeGrafter"/>
</dbReference>
<keyword evidence="3" id="KW-0539">Nucleus</keyword>
<keyword evidence="2 3" id="KW-0238">DNA-binding</keyword>
<dbReference type="InterPro" id="IPR046328">
    <property type="entry name" value="ETS_fam"/>
</dbReference>
<comment type="similarity">
    <text evidence="1 3">Belongs to the ETS family.</text>
</comment>
<name>A0A1I7T4W5_9PELO</name>
<dbReference type="Pfam" id="PF00178">
    <property type="entry name" value="Ets"/>
    <property type="match status" value="1"/>
</dbReference>
<dbReference type="Proteomes" id="UP000095282">
    <property type="component" value="Unplaced"/>
</dbReference>
<dbReference type="eggNOG" id="KOG3806">
    <property type="taxonomic scope" value="Eukaryota"/>
</dbReference>
<evidence type="ECO:0000259" key="4">
    <source>
        <dbReference type="PROSITE" id="PS50061"/>
    </source>
</evidence>
<dbReference type="WBParaSite" id="Csp11.Scaffold506.g2429.t1">
    <property type="protein sequence ID" value="Csp11.Scaffold506.g2429.t1"/>
    <property type="gene ID" value="Csp11.Scaffold506.g2429"/>
</dbReference>
<dbReference type="PANTHER" id="PTHR11849:SF302">
    <property type="entry name" value="ETS DOMAIN-CONTAINING PROTEIN-RELATED"/>
    <property type="match status" value="1"/>
</dbReference>
<keyword evidence="5" id="KW-1185">Reference proteome</keyword>
<dbReference type="STRING" id="1561998.A0A1I7T4W5"/>
<reference evidence="6" key="1">
    <citation type="submission" date="2016-11" db="UniProtKB">
        <authorList>
            <consortium name="WormBaseParasite"/>
        </authorList>
    </citation>
    <scope>IDENTIFICATION</scope>
</reference>
<dbReference type="SUPFAM" id="SSF46785">
    <property type="entry name" value="Winged helix' DNA-binding domain"/>
    <property type="match status" value="1"/>
</dbReference>
<dbReference type="Gene3D" id="1.10.10.10">
    <property type="entry name" value="Winged helix-like DNA-binding domain superfamily/Winged helix DNA-binding domain"/>
    <property type="match status" value="1"/>
</dbReference>
<evidence type="ECO:0000313" key="5">
    <source>
        <dbReference type="Proteomes" id="UP000095282"/>
    </source>
</evidence>
<dbReference type="PROSITE" id="PS50061">
    <property type="entry name" value="ETS_DOMAIN_3"/>
    <property type="match status" value="1"/>
</dbReference>
<evidence type="ECO:0000256" key="2">
    <source>
        <dbReference type="ARBA" id="ARBA00023125"/>
    </source>
</evidence>
<dbReference type="AlphaFoldDB" id="A0A1I7T4W5"/>
<dbReference type="InterPro" id="IPR036388">
    <property type="entry name" value="WH-like_DNA-bd_sf"/>
</dbReference>
<dbReference type="GO" id="GO:0005634">
    <property type="term" value="C:nucleus"/>
    <property type="evidence" value="ECO:0007669"/>
    <property type="project" value="UniProtKB-SubCell"/>
</dbReference>
<dbReference type="GO" id="GO:0030154">
    <property type="term" value="P:cell differentiation"/>
    <property type="evidence" value="ECO:0007669"/>
    <property type="project" value="TreeGrafter"/>
</dbReference>
<organism evidence="5 6">
    <name type="scientific">Caenorhabditis tropicalis</name>
    <dbReference type="NCBI Taxonomy" id="1561998"/>
    <lineage>
        <taxon>Eukaryota</taxon>
        <taxon>Metazoa</taxon>
        <taxon>Ecdysozoa</taxon>
        <taxon>Nematoda</taxon>
        <taxon>Chromadorea</taxon>
        <taxon>Rhabditida</taxon>
        <taxon>Rhabditina</taxon>
        <taxon>Rhabditomorpha</taxon>
        <taxon>Rhabditoidea</taxon>
        <taxon>Rhabditidae</taxon>
        <taxon>Peloderinae</taxon>
        <taxon>Caenorhabditis</taxon>
    </lineage>
</organism>
<evidence type="ECO:0000256" key="3">
    <source>
        <dbReference type="RuleBase" id="RU004019"/>
    </source>
</evidence>